<reference evidence="1 2" key="1">
    <citation type="submission" date="2013-06" db="EMBL/GenBank/DDBJ databases">
        <title>Complete genome sequence of Paenibacillus mucilaginosus K02.</title>
        <authorList>
            <person name="Xiao B."/>
            <person name="Sun L."/>
            <person name="Xiao L."/>
            <person name="Lian B."/>
        </authorList>
    </citation>
    <scope>NUCLEOTIDE SEQUENCE [LARGE SCALE GENOMIC DNA]</scope>
    <source>
        <strain evidence="1 2">K02</strain>
    </source>
</reference>
<dbReference type="KEGG" id="pmw:B2K_13230"/>
<evidence type="ECO:0000313" key="2">
    <source>
        <dbReference type="Proteomes" id="UP000007392"/>
    </source>
</evidence>
<proteinExistence type="predicted"/>
<name>I0BH21_9BACL</name>
<dbReference type="RefSeq" id="WP_016362543.1">
    <property type="nucleotide sequence ID" value="NC_017672.3"/>
</dbReference>
<gene>
    <name evidence="1" type="ORF">B2K_13230</name>
</gene>
<evidence type="ECO:0000313" key="1">
    <source>
        <dbReference type="EMBL" id="AFH61668.2"/>
    </source>
</evidence>
<dbReference type="EMBL" id="CP003422">
    <property type="protein sequence ID" value="AFH61668.2"/>
    <property type="molecule type" value="Genomic_DNA"/>
</dbReference>
<protein>
    <submittedName>
        <fullName evidence="1">Uncharacterized protein</fullName>
    </submittedName>
</protein>
<dbReference type="HOGENOM" id="CLU_191478_0_0_9"/>
<accession>I0BH21</accession>
<organism evidence="1 2">
    <name type="scientific">Paenibacillus mucilaginosus K02</name>
    <dbReference type="NCBI Taxonomy" id="997761"/>
    <lineage>
        <taxon>Bacteria</taxon>
        <taxon>Bacillati</taxon>
        <taxon>Bacillota</taxon>
        <taxon>Bacilli</taxon>
        <taxon>Bacillales</taxon>
        <taxon>Paenibacillaceae</taxon>
        <taxon>Paenibacillus</taxon>
    </lineage>
</organism>
<dbReference type="Proteomes" id="UP000007392">
    <property type="component" value="Chromosome"/>
</dbReference>
<sequence>MESGPSTGSGCRRRLQTAGAAVLMEEACAPAGSESELDWGERNPAVTEFERLDEEAFWRTADALEKELDVSPYRRIFEQALQEGTA</sequence>
<dbReference type="AlphaFoldDB" id="I0BH21"/>